<feature type="compositionally biased region" description="Low complexity" evidence="1">
    <location>
        <begin position="56"/>
        <end position="66"/>
    </location>
</feature>
<proteinExistence type="predicted"/>
<feature type="region of interest" description="Disordered" evidence="1">
    <location>
        <begin position="49"/>
        <end position="70"/>
    </location>
</feature>
<dbReference type="Proteomes" id="UP001149140">
    <property type="component" value="Unassembled WGS sequence"/>
</dbReference>
<evidence type="ECO:0000313" key="2">
    <source>
        <dbReference type="EMBL" id="MDA0158643.1"/>
    </source>
</evidence>
<gene>
    <name evidence="2" type="ORF">OM076_00080</name>
</gene>
<protein>
    <submittedName>
        <fullName evidence="2">Uncharacterized protein</fullName>
    </submittedName>
</protein>
<keyword evidence="3" id="KW-1185">Reference proteome</keyword>
<organism evidence="2 3">
    <name type="scientific">Solirubrobacter ginsenosidimutans</name>
    <dbReference type="NCBI Taxonomy" id="490573"/>
    <lineage>
        <taxon>Bacteria</taxon>
        <taxon>Bacillati</taxon>
        <taxon>Actinomycetota</taxon>
        <taxon>Thermoleophilia</taxon>
        <taxon>Solirubrobacterales</taxon>
        <taxon>Solirubrobacteraceae</taxon>
        <taxon>Solirubrobacter</taxon>
    </lineage>
</organism>
<evidence type="ECO:0000313" key="3">
    <source>
        <dbReference type="Proteomes" id="UP001149140"/>
    </source>
</evidence>
<dbReference type="EMBL" id="JAPDOD010000001">
    <property type="protein sequence ID" value="MDA0158643.1"/>
    <property type="molecule type" value="Genomic_DNA"/>
</dbReference>
<reference evidence="2" key="1">
    <citation type="submission" date="2022-10" db="EMBL/GenBank/DDBJ databases">
        <title>The WGS of Solirubrobacter ginsenosidimutans DSM 21036.</title>
        <authorList>
            <person name="Jiang Z."/>
        </authorList>
    </citation>
    <scope>NUCLEOTIDE SEQUENCE</scope>
    <source>
        <strain evidence="2">DSM 21036</strain>
    </source>
</reference>
<dbReference type="RefSeq" id="WP_270037232.1">
    <property type="nucleotide sequence ID" value="NZ_JAPDOD010000001.1"/>
</dbReference>
<name>A0A9X3MP40_9ACTN</name>
<sequence>MTDMPELQAVLLDAARRRRRLRRSRRVAAAAALPLAALVAVLALSPSVPEREREAPAPSAKPATPTRVEDAYGVLRRPARRVDRFAGEQPGDVSRRIAATPTINVFLVLRGNDLCLVTATKQNRMGGMGCGPASTYLDGRRPIGSFSDEEGPSTLVSVFPDGVAEATVTLADGSTVTRPVKDNTFALDVPARPTKLQWTAPDGRPQQNEYHAAPGFKASDFYSVLKRPEQPGDALDGLPGARRLLNLEDATAWLVPRKSAVCLVLDVDGRRASGCRHKVGDVRFPLVVALAGTPERIVAAAFPDAAEHIQVLPAVRSARSSNALIIAQGQTAQRLRWKISSPDPPRTETLPPGDAGFVLHARAESPSSIP</sequence>
<comment type="caution">
    <text evidence="2">The sequence shown here is derived from an EMBL/GenBank/DDBJ whole genome shotgun (WGS) entry which is preliminary data.</text>
</comment>
<accession>A0A9X3MP40</accession>
<dbReference type="AlphaFoldDB" id="A0A9X3MP40"/>
<evidence type="ECO:0000256" key="1">
    <source>
        <dbReference type="SAM" id="MobiDB-lite"/>
    </source>
</evidence>
<feature type="region of interest" description="Disordered" evidence="1">
    <location>
        <begin position="340"/>
        <end position="370"/>
    </location>
</feature>